<dbReference type="EMBL" id="JAZDWU010000004">
    <property type="protein sequence ID" value="KAL0005373.1"/>
    <property type="molecule type" value="Genomic_DNA"/>
</dbReference>
<keyword evidence="2" id="KW-1185">Reference proteome</keyword>
<dbReference type="Proteomes" id="UP001459277">
    <property type="component" value="Unassembled WGS sequence"/>
</dbReference>
<evidence type="ECO:0000313" key="1">
    <source>
        <dbReference type="EMBL" id="KAL0005373.1"/>
    </source>
</evidence>
<comment type="caution">
    <text evidence="1">The sequence shown here is derived from an EMBL/GenBank/DDBJ whole genome shotgun (WGS) entry which is preliminary data.</text>
</comment>
<organism evidence="1 2">
    <name type="scientific">Lithocarpus litseifolius</name>
    <dbReference type="NCBI Taxonomy" id="425828"/>
    <lineage>
        <taxon>Eukaryota</taxon>
        <taxon>Viridiplantae</taxon>
        <taxon>Streptophyta</taxon>
        <taxon>Embryophyta</taxon>
        <taxon>Tracheophyta</taxon>
        <taxon>Spermatophyta</taxon>
        <taxon>Magnoliopsida</taxon>
        <taxon>eudicotyledons</taxon>
        <taxon>Gunneridae</taxon>
        <taxon>Pentapetalae</taxon>
        <taxon>rosids</taxon>
        <taxon>fabids</taxon>
        <taxon>Fagales</taxon>
        <taxon>Fagaceae</taxon>
        <taxon>Lithocarpus</taxon>
    </lineage>
</organism>
<accession>A0AAW2D459</accession>
<reference evidence="1 2" key="1">
    <citation type="submission" date="2024-01" db="EMBL/GenBank/DDBJ databases">
        <title>A telomere-to-telomere, gap-free genome of sweet tea (Lithocarpus litseifolius).</title>
        <authorList>
            <person name="Zhou J."/>
        </authorList>
    </citation>
    <scope>NUCLEOTIDE SEQUENCE [LARGE SCALE GENOMIC DNA]</scope>
    <source>
        <strain evidence="1">Zhou-2022a</strain>
        <tissue evidence="1">Leaf</tissue>
    </source>
</reference>
<sequence length="72" mass="8050">MEGSSESKGESMDRLLLHCDVAHALWVNMFQIFEVQWVMLGSIRHEKYEAGDGKGSGLFNWFTGGSETVQAL</sequence>
<evidence type="ECO:0000313" key="2">
    <source>
        <dbReference type="Proteomes" id="UP001459277"/>
    </source>
</evidence>
<protein>
    <submittedName>
        <fullName evidence="1">Uncharacterized protein</fullName>
    </submittedName>
</protein>
<dbReference type="AlphaFoldDB" id="A0AAW2D459"/>
<gene>
    <name evidence="1" type="ORF">SO802_012934</name>
</gene>
<name>A0AAW2D459_9ROSI</name>
<proteinExistence type="predicted"/>